<evidence type="ECO:0000256" key="1">
    <source>
        <dbReference type="SAM" id="MobiDB-lite"/>
    </source>
</evidence>
<dbReference type="Proteomes" id="UP000033140">
    <property type="component" value="Unassembled WGS sequence"/>
</dbReference>
<reference evidence="2 3" key="1">
    <citation type="journal article" date="2011" name="J. Gen. Appl. Microbiol.">
        <title>Draft genome sequencing of the enigmatic yeast Saitoella complicata.</title>
        <authorList>
            <person name="Nishida H."/>
            <person name="Hamamoto M."/>
            <person name="Sugiyama J."/>
        </authorList>
    </citation>
    <scope>NUCLEOTIDE SEQUENCE [LARGE SCALE GENOMIC DNA]</scope>
    <source>
        <strain evidence="2 3">NRRL Y-17804</strain>
    </source>
</reference>
<dbReference type="AlphaFoldDB" id="A0A0E9NQG8"/>
<sequence>MASQLQVGQQAPSAHPRSHLHMSSLPSHDPSPSVSPGPDSALPQAPPPATLWDYISVYQHPSFVSSRSPSVSTYCSGYEPAHNQGDGYMPPQQWPGGLPIGHEPRCDMQLDPRYTMRSAIGDDYLNGPGSTETSGWRSEETGSHCGGTQTPGSTTQQESGLGISDYVRTNPYWMNADKLEWGRAPRAAVPVNNAENPQGSLSIAQDRDQVGNLLDPAADQRNGVHNTTPTWMPESAARMHASMYGRPPSWSVAPPPRPGPPPGFQDTAFASAAPEREIAPPPGFDIIQWIGEAHEPGFNAVVHNVAEGEPTKTPPVEFVPADRPLKVQYPLSAMMGGVERELDAEESKFVMVCYRLTELLGMFKEEMENPVLKVKFGKEMERVMHEVNAIERESRMTKLRRTNVVGDNRGIWEDKCYGKVGVYKHDVLPVKLKKKEGVVVAEKELCDEEESTDCDSPDYDSIQTIFQLPPSIVENNPSVKLESSVRLDRDGKGESRWFQHEQRSTD</sequence>
<feature type="compositionally biased region" description="Polar residues" evidence="1">
    <location>
        <begin position="1"/>
        <end position="12"/>
    </location>
</feature>
<dbReference type="EMBL" id="BACD03000060">
    <property type="protein sequence ID" value="GAO52122.1"/>
    <property type="molecule type" value="Genomic_DNA"/>
</dbReference>
<feature type="region of interest" description="Disordered" evidence="1">
    <location>
        <begin position="477"/>
        <end position="506"/>
    </location>
</feature>
<accession>A0A0E9NQG8</accession>
<feature type="region of interest" description="Disordered" evidence="1">
    <location>
        <begin position="119"/>
        <end position="160"/>
    </location>
</feature>
<reference evidence="2 3" key="3">
    <citation type="journal article" date="2015" name="Genome Announc.">
        <title>Draft Genome Sequence of the Archiascomycetous Yeast Saitoella complicata.</title>
        <authorList>
            <person name="Yamauchi K."/>
            <person name="Kondo S."/>
            <person name="Hamamoto M."/>
            <person name="Takahashi Y."/>
            <person name="Ogura Y."/>
            <person name="Hayashi T."/>
            <person name="Nishida H."/>
        </authorList>
    </citation>
    <scope>NUCLEOTIDE SEQUENCE [LARGE SCALE GENOMIC DNA]</scope>
    <source>
        <strain evidence="2 3">NRRL Y-17804</strain>
    </source>
</reference>
<proteinExistence type="predicted"/>
<evidence type="ECO:0000313" key="3">
    <source>
        <dbReference type="Proteomes" id="UP000033140"/>
    </source>
</evidence>
<comment type="caution">
    <text evidence="2">The sequence shown here is derived from an EMBL/GenBank/DDBJ whole genome shotgun (WGS) entry which is preliminary data.</text>
</comment>
<protein>
    <submittedName>
        <fullName evidence="2">Uncharacterized protein</fullName>
    </submittedName>
</protein>
<gene>
    <name evidence="2" type="ORF">G7K_6208-t1</name>
</gene>
<feature type="compositionally biased region" description="Low complexity" evidence="1">
    <location>
        <begin position="21"/>
        <end position="40"/>
    </location>
</feature>
<dbReference type="RefSeq" id="XP_019021426.1">
    <property type="nucleotide sequence ID" value="XM_019166474.1"/>
</dbReference>
<keyword evidence="3" id="KW-1185">Reference proteome</keyword>
<name>A0A0E9NQG8_SAICN</name>
<reference evidence="2 3" key="2">
    <citation type="journal article" date="2014" name="J. Gen. Appl. Microbiol.">
        <title>The early diverging ascomycetous budding yeast Saitoella complicata has three histone deacetylases belonging to the Clr6, Hos2, and Rpd3 lineages.</title>
        <authorList>
            <person name="Nishida H."/>
            <person name="Matsumoto T."/>
            <person name="Kondo S."/>
            <person name="Hamamoto M."/>
            <person name="Yoshikawa H."/>
        </authorList>
    </citation>
    <scope>NUCLEOTIDE SEQUENCE [LARGE SCALE GENOMIC DNA]</scope>
    <source>
        <strain evidence="2 3">NRRL Y-17804</strain>
    </source>
</reference>
<feature type="region of interest" description="Disordered" evidence="1">
    <location>
        <begin position="1"/>
        <end position="47"/>
    </location>
</feature>
<evidence type="ECO:0000313" key="2">
    <source>
        <dbReference type="EMBL" id="GAO52122.1"/>
    </source>
</evidence>
<feature type="compositionally biased region" description="Basic and acidic residues" evidence="1">
    <location>
        <begin position="483"/>
        <end position="506"/>
    </location>
</feature>
<organism evidence="2 3">
    <name type="scientific">Saitoella complicata (strain BCRC 22490 / CBS 7301 / JCM 7358 / NBRC 10748 / NRRL Y-17804)</name>
    <dbReference type="NCBI Taxonomy" id="698492"/>
    <lineage>
        <taxon>Eukaryota</taxon>
        <taxon>Fungi</taxon>
        <taxon>Dikarya</taxon>
        <taxon>Ascomycota</taxon>
        <taxon>Taphrinomycotina</taxon>
        <taxon>Taphrinomycotina incertae sedis</taxon>
        <taxon>Saitoella</taxon>
    </lineage>
</organism>
<feature type="compositionally biased region" description="Low complexity" evidence="1">
    <location>
        <begin position="146"/>
        <end position="160"/>
    </location>
</feature>